<dbReference type="GO" id="GO:0016491">
    <property type="term" value="F:oxidoreductase activity"/>
    <property type="evidence" value="ECO:0007669"/>
    <property type="project" value="UniProtKB-KW"/>
</dbReference>
<dbReference type="PANTHER" id="PTHR43350">
    <property type="entry name" value="NAD-DEPENDENT ALCOHOL DEHYDROGENASE"/>
    <property type="match status" value="1"/>
</dbReference>
<evidence type="ECO:0000256" key="3">
    <source>
        <dbReference type="ARBA" id="ARBA00022723"/>
    </source>
</evidence>
<dbReference type="Gene3D" id="3.90.180.10">
    <property type="entry name" value="Medium-chain alcohol dehydrogenases, catalytic domain"/>
    <property type="match status" value="2"/>
</dbReference>
<proteinExistence type="inferred from homology"/>
<keyword evidence="4" id="KW-0862">Zinc</keyword>
<evidence type="ECO:0000313" key="7">
    <source>
        <dbReference type="Proteomes" id="UP000483286"/>
    </source>
</evidence>
<dbReference type="AlphaFoldDB" id="A0A7C9HPV4"/>
<protein>
    <submittedName>
        <fullName evidence="6">Theronine dehydrogenase</fullName>
    </submittedName>
</protein>
<dbReference type="InterPro" id="IPR036291">
    <property type="entry name" value="NAD(P)-bd_dom_sf"/>
</dbReference>
<evidence type="ECO:0000256" key="5">
    <source>
        <dbReference type="ARBA" id="ARBA00023002"/>
    </source>
</evidence>
<accession>A0A7C9HPV4</accession>
<dbReference type="RefSeq" id="WP_157457557.1">
    <property type="nucleotide sequence ID" value="NZ_WQLB01000002.1"/>
</dbReference>
<dbReference type="Gene3D" id="3.40.50.720">
    <property type="entry name" value="NAD(P)-binding Rossmann-like Domain"/>
    <property type="match status" value="1"/>
</dbReference>
<dbReference type="GO" id="GO:0046872">
    <property type="term" value="F:metal ion binding"/>
    <property type="evidence" value="ECO:0007669"/>
    <property type="project" value="UniProtKB-KW"/>
</dbReference>
<comment type="caution">
    <text evidence="6">The sequence shown here is derived from an EMBL/GenBank/DDBJ whole genome shotgun (WGS) entry which is preliminary data.</text>
</comment>
<evidence type="ECO:0000256" key="2">
    <source>
        <dbReference type="ARBA" id="ARBA00008072"/>
    </source>
</evidence>
<dbReference type="InterPro" id="IPR011032">
    <property type="entry name" value="GroES-like_sf"/>
</dbReference>
<name>A0A7C9HPV4_9DEIO</name>
<dbReference type="SUPFAM" id="SSF50129">
    <property type="entry name" value="GroES-like"/>
    <property type="match status" value="1"/>
</dbReference>
<dbReference type="EMBL" id="WQLB01000002">
    <property type="protein sequence ID" value="MVN85547.1"/>
    <property type="molecule type" value="Genomic_DNA"/>
</dbReference>
<keyword evidence="3" id="KW-0479">Metal-binding</keyword>
<organism evidence="6 7">
    <name type="scientific">Deinococcus arboris</name>
    <dbReference type="NCBI Taxonomy" id="2682977"/>
    <lineage>
        <taxon>Bacteria</taxon>
        <taxon>Thermotogati</taxon>
        <taxon>Deinococcota</taxon>
        <taxon>Deinococci</taxon>
        <taxon>Deinococcales</taxon>
        <taxon>Deinococcaceae</taxon>
        <taxon>Deinococcus</taxon>
    </lineage>
</organism>
<evidence type="ECO:0000313" key="6">
    <source>
        <dbReference type="EMBL" id="MVN85547.1"/>
    </source>
</evidence>
<evidence type="ECO:0000256" key="4">
    <source>
        <dbReference type="ARBA" id="ARBA00022833"/>
    </source>
</evidence>
<dbReference type="SUPFAM" id="SSF51735">
    <property type="entry name" value="NAD(P)-binding Rossmann-fold domains"/>
    <property type="match status" value="1"/>
</dbReference>
<keyword evidence="7" id="KW-1185">Reference proteome</keyword>
<reference evidence="6 7" key="1">
    <citation type="submission" date="2019-12" db="EMBL/GenBank/DDBJ databases">
        <title>Deinococcus sp. HMF7620 Genome sequencing and assembly.</title>
        <authorList>
            <person name="Kang H."/>
            <person name="Kim H."/>
            <person name="Joh K."/>
        </authorList>
    </citation>
    <scope>NUCLEOTIDE SEQUENCE [LARGE SCALE GENOMIC DNA]</scope>
    <source>
        <strain evidence="6 7">HMF7620</strain>
    </source>
</reference>
<gene>
    <name evidence="6" type="ORF">GO986_02070</name>
</gene>
<comment type="similarity">
    <text evidence="2">Belongs to the zinc-containing alcohol dehydrogenase family.</text>
</comment>
<comment type="cofactor">
    <cofactor evidence="1">
        <name>Zn(2+)</name>
        <dbReference type="ChEBI" id="CHEBI:29105"/>
    </cofactor>
</comment>
<dbReference type="Proteomes" id="UP000483286">
    <property type="component" value="Unassembled WGS sequence"/>
</dbReference>
<sequence>MRLVAHAPNRLRWDAVPDRPPGPGEVSVRTHFSALSVASELTLLHAGPFPAALGYQTLGTVEAVGAGVTLALGTRVVTTLGHASHGFHPAGRVVPVPPHVSDRAALCAILGEETHKGLRKVRPRPGEAVLVAGAGLLGLLSIFNLTRRGVHEVHLLEPRADRRALALTFGAAAHAPGELPHDRFQVGVECSASPAGFTELVSHLAPGGRCVVLSDGNGGALSLPPAFHQREVQVVGSSDGEDYAAYAHWLWAHAEPRLDHLFPLTVRPADLPGLYSQLQARGRPVSAVVDWRGALG</sequence>
<evidence type="ECO:0000256" key="1">
    <source>
        <dbReference type="ARBA" id="ARBA00001947"/>
    </source>
</evidence>
<dbReference type="PANTHER" id="PTHR43350:SF19">
    <property type="entry name" value="D-GULOSIDE 3-DEHYDROGENASE"/>
    <property type="match status" value="1"/>
</dbReference>
<keyword evidence="5" id="KW-0560">Oxidoreductase</keyword>